<dbReference type="PANTHER" id="PTHR23513:SF11">
    <property type="entry name" value="STAPHYLOFERRIN A TRANSPORTER"/>
    <property type="match status" value="1"/>
</dbReference>
<dbReference type="GO" id="GO:0022857">
    <property type="term" value="F:transmembrane transporter activity"/>
    <property type="evidence" value="ECO:0007669"/>
    <property type="project" value="InterPro"/>
</dbReference>
<proteinExistence type="predicted"/>
<feature type="transmembrane region" description="Helical" evidence="6">
    <location>
        <begin position="341"/>
        <end position="361"/>
    </location>
</feature>
<evidence type="ECO:0000256" key="2">
    <source>
        <dbReference type="ARBA" id="ARBA00022475"/>
    </source>
</evidence>
<dbReference type="Pfam" id="PF07690">
    <property type="entry name" value="MFS_1"/>
    <property type="match status" value="1"/>
</dbReference>
<keyword evidence="2" id="KW-1003">Cell membrane</keyword>
<sequence>MFPVLLSALTSGVSMAVFFTAIAWFIESTFGSSLLVSTVLSSGYIITFFALPFIGHITDKTTCKRMLTIMYVLGAINALAFFLINPGERNALLSFTVILLSTSVFTLIRASDQVIRATYMKKVLPEQKLYHANRLLEMVRQGITFLSGGVAFFILQDKSIHNVCLVMLLCFTLSLLINVFIPVDNASDAEPESRSRKTLRGGIYVKGYDFFLGEQKRVVELLSLFPYICVVFLNALYPALFTQIGAPVSAYAILVVPYGLGAIAGSMLNSQRYLPTLKSVYLLFGMVFTLGLLLPLLFKTLSAVYACLFLIAFCHCHIRVRRNTLIMTQSDSQALARILSFNEIIFICLSTALGLGLSLMADRLGFWLAWESVIGLNIVVLMLITAVRQIPTPTIAVGNATENGR</sequence>
<evidence type="ECO:0000256" key="6">
    <source>
        <dbReference type="SAM" id="Phobius"/>
    </source>
</evidence>
<feature type="transmembrane region" description="Helical" evidence="6">
    <location>
        <begin position="66"/>
        <end position="85"/>
    </location>
</feature>
<feature type="transmembrane region" description="Helical" evidence="6">
    <location>
        <begin position="218"/>
        <end position="237"/>
    </location>
</feature>
<dbReference type="PANTHER" id="PTHR23513">
    <property type="entry name" value="INTEGRAL MEMBRANE EFFLUX PROTEIN-RELATED"/>
    <property type="match status" value="1"/>
</dbReference>
<keyword evidence="4 6" id="KW-1133">Transmembrane helix</keyword>
<keyword evidence="5 6" id="KW-0472">Membrane</keyword>
<evidence type="ECO:0000256" key="4">
    <source>
        <dbReference type="ARBA" id="ARBA00022989"/>
    </source>
</evidence>
<accession>A0AAJ1CXY1</accession>
<evidence type="ECO:0000313" key="7">
    <source>
        <dbReference type="EMBL" id="MCW0343689.1"/>
    </source>
</evidence>
<dbReference type="EMBL" id="JANFVX010000005">
    <property type="protein sequence ID" value="MCW0343689.1"/>
    <property type="molecule type" value="Genomic_DNA"/>
</dbReference>
<dbReference type="GO" id="GO:0005886">
    <property type="term" value="C:plasma membrane"/>
    <property type="evidence" value="ECO:0007669"/>
    <property type="project" value="UniProtKB-SubCell"/>
</dbReference>
<evidence type="ECO:0000313" key="8">
    <source>
        <dbReference type="Proteomes" id="UP001208888"/>
    </source>
</evidence>
<comment type="subcellular location">
    <subcellularLocation>
        <location evidence="1">Cell membrane</location>
        <topology evidence="1">Multi-pass membrane protein</topology>
    </subcellularLocation>
</comment>
<evidence type="ECO:0000256" key="1">
    <source>
        <dbReference type="ARBA" id="ARBA00004651"/>
    </source>
</evidence>
<feature type="transmembrane region" description="Helical" evidence="6">
    <location>
        <begin position="160"/>
        <end position="181"/>
    </location>
</feature>
<feature type="transmembrane region" description="Helical" evidence="6">
    <location>
        <begin position="33"/>
        <end position="54"/>
    </location>
</feature>
<gene>
    <name evidence="7" type="ORF">NB703_001782</name>
</gene>
<evidence type="ECO:0000256" key="5">
    <source>
        <dbReference type="ARBA" id="ARBA00023136"/>
    </source>
</evidence>
<comment type="caution">
    <text evidence="7">The sequence shown here is derived from an EMBL/GenBank/DDBJ whole genome shotgun (WGS) entry which is preliminary data.</text>
</comment>
<dbReference type="SUPFAM" id="SSF103473">
    <property type="entry name" value="MFS general substrate transporter"/>
    <property type="match status" value="1"/>
</dbReference>
<dbReference type="AlphaFoldDB" id="A0AAJ1CXY1"/>
<feature type="transmembrane region" description="Helical" evidence="6">
    <location>
        <begin position="367"/>
        <end position="387"/>
    </location>
</feature>
<reference evidence="7" key="1">
    <citation type="submission" date="2022-06" db="EMBL/GenBank/DDBJ databases">
        <title>Dynamics of rice microbiomes reveals core vertical transmitted seed endophytes.</title>
        <authorList>
            <person name="Liao K."/>
            <person name="Zhang X."/>
        </authorList>
    </citation>
    <scope>NUCLEOTIDE SEQUENCE</scope>
    <source>
        <strain evidence="7">JT1-17</strain>
    </source>
</reference>
<dbReference type="InterPro" id="IPR011701">
    <property type="entry name" value="MFS"/>
</dbReference>
<name>A0AAJ1CXY1_PANAN</name>
<evidence type="ECO:0008006" key="9">
    <source>
        <dbReference type="Google" id="ProtNLM"/>
    </source>
</evidence>
<protein>
    <recommendedName>
        <fullName evidence="9">MFS transporter</fullName>
    </recommendedName>
</protein>
<organism evidence="7 8">
    <name type="scientific">Pantoea ananas</name>
    <name type="common">Erwinia uredovora</name>
    <dbReference type="NCBI Taxonomy" id="553"/>
    <lineage>
        <taxon>Bacteria</taxon>
        <taxon>Pseudomonadati</taxon>
        <taxon>Pseudomonadota</taxon>
        <taxon>Gammaproteobacteria</taxon>
        <taxon>Enterobacterales</taxon>
        <taxon>Erwiniaceae</taxon>
        <taxon>Pantoea</taxon>
    </lineage>
</organism>
<feature type="transmembrane region" description="Helical" evidence="6">
    <location>
        <begin position="132"/>
        <end position="154"/>
    </location>
</feature>
<evidence type="ECO:0000256" key="3">
    <source>
        <dbReference type="ARBA" id="ARBA00022692"/>
    </source>
</evidence>
<dbReference type="Proteomes" id="UP001208888">
    <property type="component" value="Unassembled WGS sequence"/>
</dbReference>
<feature type="transmembrane region" description="Helical" evidence="6">
    <location>
        <begin position="249"/>
        <end position="268"/>
    </location>
</feature>
<keyword evidence="3 6" id="KW-0812">Transmembrane</keyword>
<feature type="transmembrane region" description="Helical" evidence="6">
    <location>
        <begin position="280"/>
        <end position="297"/>
    </location>
</feature>
<dbReference type="Gene3D" id="1.20.1250.20">
    <property type="entry name" value="MFS general substrate transporter like domains"/>
    <property type="match status" value="1"/>
</dbReference>
<feature type="transmembrane region" description="Helical" evidence="6">
    <location>
        <begin position="91"/>
        <end position="111"/>
    </location>
</feature>
<dbReference type="InterPro" id="IPR036259">
    <property type="entry name" value="MFS_trans_sf"/>
</dbReference>